<name>A0A7W3UJU7_9LACO</name>
<dbReference type="GO" id="GO:0003677">
    <property type="term" value="F:DNA binding"/>
    <property type="evidence" value="ECO:0007669"/>
    <property type="project" value="UniProtKB-KW"/>
</dbReference>
<evidence type="ECO:0000259" key="1">
    <source>
        <dbReference type="Pfam" id="PF03869"/>
    </source>
</evidence>
<evidence type="ECO:0000313" key="2">
    <source>
        <dbReference type="EMBL" id="MBB1096892.1"/>
    </source>
</evidence>
<dbReference type="InterPro" id="IPR013321">
    <property type="entry name" value="Arc_rbn_hlx_hlx"/>
</dbReference>
<organism evidence="2 3">
    <name type="scientific">Limosilactobacillus rudii</name>
    <dbReference type="NCBI Taxonomy" id="2759755"/>
    <lineage>
        <taxon>Bacteria</taxon>
        <taxon>Bacillati</taxon>
        <taxon>Bacillota</taxon>
        <taxon>Bacilli</taxon>
        <taxon>Lactobacillales</taxon>
        <taxon>Lactobacillaceae</taxon>
        <taxon>Limosilactobacillus</taxon>
    </lineage>
</organism>
<feature type="domain" description="Arc-like DNA binding" evidence="1">
    <location>
        <begin position="3"/>
        <end position="39"/>
    </location>
</feature>
<accession>A0A7W3UJU7</accession>
<dbReference type="EMBL" id="JACIVA010000037">
    <property type="protein sequence ID" value="MBB1096892.1"/>
    <property type="molecule type" value="Genomic_DNA"/>
</dbReference>
<comment type="caution">
    <text evidence="2">The sequence shown here is derived from an EMBL/GenBank/DDBJ whole genome shotgun (WGS) entry which is preliminary data.</text>
</comment>
<dbReference type="AlphaFoldDB" id="A0A7W3UJU7"/>
<dbReference type="Gene3D" id="1.10.1220.10">
    <property type="entry name" value="Met repressor-like"/>
    <property type="match status" value="1"/>
</dbReference>
<dbReference type="Proteomes" id="UP000517106">
    <property type="component" value="Unassembled WGS sequence"/>
</dbReference>
<reference evidence="2 3" key="1">
    <citation type="submission" date="2020-07" db="EMBL/GenBank/DDBJ databases">
        <title>Description of Limosilactobacillus balticus sp. nov., Limosilactobacillus agrestis sp. nov., Limosilactobacillus albertensis sp. nov., Limosilactobacillus rudii sp. nov., Limosilactobacillus fastidiosus sp. nov., five novel Limosilactobacillus species isolated from the vertebrate gastrointestinal tract, and proposal of 6 subspecies of Limosilactobacillus reuteri adapted to the gastrointestinal tract of specific vertebrate hosts.</title>
        <authorList>
            <person name="Li F."/>
            <person name="Cheng C."/>
            <person name="Zheng J."/>
            <person name="Quevedo R.M."/>
            <person name="Li J."/>
            <person name="Roos S."/>
            <person name="Gaenzle M.G."/>
            <person name="Walter J."/>
        </authorList>
    </citation>
    <scope>NUCLEOTIDE SEQUENCE [LARGE SCALE GENOMIC DNA]</scope>
    <source>
        <strain evidence="2 3">STM2_1</strain>
    </source>
</reference>
<dbReference type="Pfam" id="PF03869">
    <property type="entry name" value="Arc"/>
    <property type="match status" value="1"/>
</dbReference>
<protein>
    <submittedName>
        <fullName evidence="2">Arc family DNA-binding protein</fullName>
    </submittedName>
</protein>
<dbReference type="GO" id="GO:0006355">
    <property type="term" value="P:regulation of DNA-templated transcription"/>
    <property type="evidence" value="ECO:0007669"/>
    <property type="project" value="InterPro"/>
</dbReference>
<proteinExistence type="predicted"/>
<dbReference type="RefSeq" id="WP_182595498.1">
    <property type="nucleotide sequence ID" value="NZ_JACIVA010000037.1"/>
</dbReference>
<evidence type="ECO:0000313" key="3">
    <source>
        <dbReference type="Proteomes" id="UP000517106"/>
    </source>
</evidence>
<sequence length="60" mass="7010">MASKLPVLGVRIEDELKEKLKYIADYNGRSMNKEIEQLIIRHVRQFEKDNGPIDTNSHNN</sequence>
<keyword evidence="3" id="KW-1185">Reference proteome</keyword>
<keyword evidence="2" id="KW-0238">DNA-binding</keyword>
<dbReference type="InterPro" id="IPR010985">
    <property type="entry name" value="Ribbon_hlx_hlx"/>
</dbReference>
<dbReference type="SUPFAM" id="SSF47598">
    <property type="entry name" value="Ribbon-helix-helix"/>
    <property type="match status" value="1"/>
</dbReference>
<gene>
    <name evidence="2" type="ORF">H5S09_02865</name>
</gene>
<dbReference type="InterPro" id="IPR005569">
    <property type="entry name" value="Arc_DNA-bd_dom"/>
</dbReference>